<feature type="transmembrane region" description="Helical" evidence="1">
    <location>
        <begin position="39"/>
        <end position="60"/>
    </location>
</feature>
<evidence type="ECO:0000313" key="3">
    <source>
        <dbReference type="Proteomes" id="UP000030680"/>
    </source>
</evidence>
<proteinExistence type="predicted"/>
<evidence type="ECO:0000313" key="2">
    <source>
        <dbReference type="EMBL" id="EME26186.1"/>
    </source>
</evidence>
<dbReference type="AlphaFoldDB" id="M2VSR0"/>
<dbReference type="Gramene" id="EME26186">
    <property type="protein sequence ID" value="EME26186"/>
    <property type="gene ID" value="Gasu_61710"/>
</dbReference>
<sequence length="83" mass="9880">MNVINGSHLLFWGFIETFIIRKKKVKIPPKLCTTQRYNFLTYGMYILCVYIHVVSIVLFLCVYQSILWSFSLFSLCCIYMIPR</sequence>
<dbReference type="EMBL" id="KB454584">
    <property type="protein sequence ID" value="EME26186.1"/>
    <property type="molecule type" value="Genomic_DNA"/>
</dbReference>
<keyword evidence="1" id="KW-1133">Transmembrane helix</keyword>
<gene>
    <name evidence="2" type="ORF">Gasu_61710</name>
</gene>
<protein>
    <submittedName>
        <fullName evidence="2">Uncharacterized protein</fullName>
    </submittedName>
</protein>
<dbReference type="KEGG" id="gsl:Gasu_61710"/>
<reference evidence="3" key="1">
    <citation type="journal article" date="2013" name="Science">
        <title>Gene transfer from bacteria and archaea facilitated evolution of an extremophilic eukaryote.</title>
        <authorList>
            <person name="Schonknecht G."/>
            <person name="Chen W.H."/>
            <person name="Ternes C.M."/>
            <person name="Barbier G.G."/>
            <person name="Shrestha R.P."/>
            <person name="Stanke M."/>
            <person name="Brautigam A."/>
            <person name="Baker B.J."/>
            <person name="Banfield J.F."/>
            <person name="Garavito R.M."/>
            <person name="Carr K."/>
            <person name="Wilkerson C."/>
            <person name="Rensing S.A."/>
            <person name="Gagneul D."/>
            <person name="Dickenson N.E."/>
            <person name="Oesterhelt C."/>
            <person name="Lercher M.J."/>
            <person name="Weber A.P."/>
        </authorList>
    </citation>
    <scope>NUCLEOTIDE SEQUENCE [LARGE SCALE GENOMIC DNA]</scope>
    <source>
        <strain evidence="3">074W</strain>
    </source>
</reference>
<dbReference type="Proteomes" id="UP000030680">
    <property type="component" value="Unassembled WGS sequence"/>
</dbReference>
<keyword evidence="3" id="KW-1185">Reference proteome</keyword>
<accession>M2VSR0</accession>
<keyword evidence="1" id="KW-0812">Transmembrane</keyword>
<name>M2VSR0_GALSU</name>
<keyword evidence="1" id="KW-0472">Membrane</keyword>
<evidence type="ECO:0000256" key="1">
    <source>
        <dbReference type="SAM" id="Phobius"/>
    </source>
</evidence>
<organism evidence="2 3">
    <name type="scientific">Galdieria sulphuraria</name>
    <name type="common">Red alga</name>
    <dbReference type="NCBI Taxonomy" id="130081"/>
    <lineage>
        <taxon>Eukaryota</taxon>
        <taxon>Rhodophyta</taxon>
        <taxon>Bangiophyceae</taxon>
        <taxon>Galdieriales</taxon>
        <taxon>Galdieriaceae</taxon>
        <taxon>Galdieria</taxon>
    </lineage>
</organism>